<proteinExistence type="predicted"/>
<comment type="caution">
    <text evidence="1">The sequence shown here is derived from an EMBL/GenBank/DDBJ whole genome shotgun (WGS) entry which is preliminary data.</text>
</comment>
<dbReference type="Proteomes" id="UP000037175">
    <property type="component" value="Unassembled WGS sequence"/>
</dbReference>
<dbReference type="RefSeq" id="WP_052219186.1">
    <property type="nucleotide sequence ID" value="NZ_LGTE01000050.1"/>
</dbReference>
<accession>A0A0L6VZA5</accession>
<evidence type="ECO:0000313" key="1">
    <source>
        <dbReference type="EMBL" id="KNZ68179.1"/>
    </source>
</evidence>
<organism evidence="1 2">
    <name type="scientific">Thermincola ferriacetica</name>
    <dbReference type="NCBI Taxonomy" id="281456"/>
    <lineage>
        <taxon>Bacteria</taxon>
        <taxon>Bacillati</taxon>
        <taxon>Bacillota</taxon>
        <taxon>Clostridia</taxon>
        <taxon>Eubacteriales</taxon>
        <taxon>Thermincolaceae</taxon>
        <taxon>Thermincola</taxon>
    </lineage>
</organism>
<dbReference type="EMBL" id="LGTE01000050">
    <property type="protein sequence ID" value="KNZ68179.1"/>
    <property type="molecule type" value="Genomic_DNA"/>
</dbReference>
<name>A0A0L6VZA5_9FIRM</name>
<dbReference type="AlphaFoldDB" id="A0A0L6VZA5"/>
<evidence type="ECO:0000313" key="2">
    <source>
        <dbReference type="Proteomes" id="UP000037175"/>
    </source>
</evidence>
<gene>
    <name evidence="1" type="ORF">Tfer_3286</name>
</gene>
<sequence length="299" mass="34399">MLEDIFSKVNASKTKEQVSNWSDSINACNDWLRKTIELSPERDNALIIGVGQADDFSLPLIVDEFKNVYLLDIDSKALDVAYCKLDISRRQKVKLVPCDITGLSERIVELYNIMNDGTSPDKIKRKFELFRDQLPKRFKPVNFNIPGCSWIFSNCITTQFLSPVIMQINPNDQEQSEIYKIATHISHRILAPYLRLIETMLKRKGILAYSTDVFKIDSDTKNIIERTSGLSIKSLAKNPLQIVKLTEKLTICIAGWNAVKACSQYKIDRLQVKGLFDSWLWNFDDKKQYIVLAYAFEKN</sequence>
<protein>
    <submittedName>
        <fullName evidence="1">Uncharacterized protein</fullName>
    </submittedName>
</protein>
<reference evidence="2" key="1">
    <citation type="submission" date="2015-07" db="EMBL/GenBank/DDBJ databases">
        <title>Complete Genome of Thermincola ferriacetica strain Z-0001T.</title>
        <authorList>
            <person name="Lusk B."/>
            <person name="Badalamenti J.P."/>
            <person name="Parameswaran P."/>
            <person name="Bond D.R."/>
            <person name="Torres C.I."/>
        </authorList>
    </citation>
    <scope>NUCLEOTIDE SEQUENCE [LARGE SCALE GENOMIC DNA]</scope>
    <source>
        <strain evidence="2">Z-0001</strain>
    </source>
</reference>
<keyword evidence="2" id="KW-1185">Reference proteome</keyword>